<dbReference type="GO" id="GO:0016791">
    <property type="term" value="F:phosphatase activity"/>
    <property type="evidence" value="ECO:0007669"/>
    <property type="project" value="UniProtKB-ARBA"/>
</dbReference>
<dbReference type="Proteomes" id="UP000887581">
    <property type="component" value="Unplaced"/>
</dbReference>
<keyword evidence="1" id="KW-1185">Reference proteome</keyword>
<dbReference type="SUPFAM" id="SSF53254">
    <property type="entry name" value="Phosphoglycerate mutase-like"/>
    <property type="match status" value="1"/>
</dbReference>
<dbReference type="InterPro" id="IPR051710">
    <property type="entry name" value="Phosphatase_SH3-domain"/>
</dbReference>
<dbReference type="AlphaFoldDB" id="A0A915PJJ6"/>
<organism evidence="1 2">
    <name type="scientific">Setaria digitata</name>
    <dbReference type="NCBI Taxonomy" id="48799"/>
    <lineage>
        <taxon>Eukaryota</taxon>
        <taxon>Metazoa</taxon>
        <taxon>Ecdysozoa</taxon>
        <taxon>Nematoda</taxon>
        <taxon>Chromadorea</taxon>
        <taxon>Rhabditida</taxon>
        <taxon>Spirurina</taxon>
        <taxon>Spiruromorpha</taxon>
        <taxon>Filarioidea</taxon>
        <taxon>Setariidae</taxon>
        <taxon>Setaria</taxon>
    </lineage>
</organism>
<dbReference type="PANTHER" id="PTHR16469:SF5">
    <property type="entry name" value="PHOSPHOGLYCERATE MUTASE FAMILY PROTEIN"/>
    <property type="match status" value="1"/>
</dbReference>
<sequence length="291" mass="33639">MIPCRLIVMRHGERVDDLFPDWIHKSTSTGSYQAFDLNMLSKFPFENPIHYLPVKPLTLPQLRRPFKYYENDTIISEMGYILAEMVGRGLFVNKSIPDVIYSSPALRCVQTAHSTLKGMSKEDEIKIRIEPTLFEFTALYPSEEPKFATPQELYEANFNIDTDYVPMATMEKIWKMNETAEMYSRRVQHLLQKLARRQEYTQRTDGAVILIAGHASTVDLAIGAFREPPRATLAQELINNGTKFPYCCTAIIDRMNDGRWLYNEAALPPITYMNFSSKINRDFAVRERITM</sequence>
<accession>A0A915PJJ6</accession>
<reference evidence="2" key="1">
    <citation type="submission" date="2022-11" db="UniProtKB">
        <authorList>
            <consortium name="WormBaseParasite"/>
        </authorList>
    </citation>
    <scope>IDENTIFICATION</scope>
</reference>
<dbReference type="Pfam" id="PF00300">
    <property type="entry name" value="His_Phos_1"/>
    <property type="match status" value="1"/>
</dbReference>
<dbReference type="InterPro" id="IPR013078">
    <property type="entry name" value="His_Pase_superF_clade-1"/>
</dbReference>
<dbReference type="InterPro" id="IPR029033">
    <property type="entry name" value="His_PPase_superfam"/>
</dbReference>
<proteinExistence type="predicted"/>
<dbReference type="WBParaSite" id="sdigi.contig204.g6085.t1">
    <property type="protein sequence ID" value="sdigi.contig204.g6085.t1"/>
    <property type="gene ID" value="sdigi.contig204.g6085"/>
</dbReference>
<dbReference type="CDD" id="cd07067">
    <property type="entry name" value="HP_PGM_like"/>
    <property type="match status" value="1"/>
</dbReference>
<protein>
    <submittedName>
        <fullName evidence="2">Uncharacterized protein</fullName>
    </submittedName>
</protein>
<evidence type="ECO:0000313" key="2">
    <source>
        <dbReference type="WBParaSite" id="sdigi.contig204.g6085.t1"/>
    </source>
</evidence>
<dbReference type="PANTHER" id="PTHR16469">
    <property type="entry name" value="UBIQUITIN-ASSOCIATED AND SH3 DOMAIN-CONTAINING BA-RELATED"/>
    <property type="match status" value="1"/>
</dbReference>
<dbReference type="Gene3D" id="3.40.50.1240">
    <property type="entry name" value="Phosphoglycerate mutase-like"/>
    <property type="match status" value="1"/>
</dbReference>
<name>A0A915PJJ6_9BILA</name>
<evidence type="ECO:0000313" key="1">
    <source>
        <dbReference type="Proteomes" id="UP000887581"/>
    </source>
</evidence>